<keyword evidence="3" id="KW-1185">Reference proteome</keyword>
<organism evidence="2 3">
    <name type="scientific">Meripilus lineatus</name>
    <dbReference type="NCBI Taxonomy" id="2056292"/>
    <lineage>
        <taxon>Eukaryota</taxon>
        <taxon>Fungi</taxon>
        <taxon>Dikarya</taxon>
        <taxon>Basidiomycota</taxon>
        <taxon>Agaricomycotina</taxon>
        <taxon>Agaricomycetes</taxon>
        <taxon>Polyporales</taxon>
        <taxon>Meripilaceae</taxon>
        <taxon>Meripilus</taxon>
    </lineage>
</organism>
<dbReference type="AlphaFoldDB" id="A0AAD5V8R5"/>
<feature type="region of interest" description="Disordered" evidence="1">
    <location>
        <begin position="253"/>
        <end position="359"/>
    </location>
</feature>
<name>A0AAD5V8R5_9APHY</name>
<comment type="caution">
    <text evidence="2">The sequence shown here is derived from an EMBL/GenBank/DDBJ whole genome shotgun (WGS) entry which is preliminary data.</text>
</comment>
<proteinExistence type="predicted"/>
<dbReference type="EMBL" id="JANAWD010000153">
    <property type="protein sequence ID" value="KAJ3485426.1"/>
    <property type="molecule type" value="Genomic_DNA"/>
</dbReference>
<evidence type="ECO:0000313" key="3">
    <source>
        <dbReference type="Proteomes" id="UP001212997"/>
    </source>
</evidence>
<feature type="compositionally biased region" description="Basic residues" evidence="1">
    <location>
        <begin position="67"/>
        <end position="76"/>
    </location>
</feature>
<evidence type="ECO:0000256" key="1">
    <source>
        <dbReference type="SAM" id="MobiDB-lite"/>
    </source>
</evidence>
<reference evidence="2" key="1">
    <citation type="submission" date="2022-07" db="EMBL/GenBank/DDBJ databases">
        <title>Genome Sequence of Physisporinus lineatus.</title>
        <authorList>
            <person name="Buettner E."/>
        </authorList>
    </citation>
    <scope>NUCLEOTIDE SEQUENCE</scope>
    <source>
        <strain evidence="2">VT162</strain>
    </source>
</reference>
<sequence>MEWWASASTQEILNSGTNVRSRLNASIAQELQIHIKPDLNEEPKVFQACMELYLSQAQNFHSNERGKIKRKNKNKGKGKEQSAMSQVQPNFGEIIQFHPLKMSKPTVHHQQMRLLGSLGGEAIGERSARAKQTLDAMEADKKALLKNKVSEQIKEENGWIKTPHFDELTRINNSNHALEWFRGVSEHFRRATGWVTMTVLGGLDSNERLQTEIVETGIDWKGRSFSQKLCEDLNCRPEALTLSFAHWAGMTFSRMPPPESSPSADKTQESVETGNAGSPPTQATHFESRTQSDIVIGSTNIAPEDNPLDISTPPPPLLSPAPLQNDIPYDECLSDISSRKMPPQRSISAAKLSFQAQAS</sequence>
<accession>A0AAD5V8R5</accession>
<dbReference type="Proteomes" id="UP001212997">
    <property type="component" value="Unassembled WGS sequence"/>
</dbReference>
<feature type="compositionally biased region" description="Polar residues" evidence="1">
    <location>
        <begin position="261"/>
        <end position="301"/>
    </location>
</feature>
<gene>
    <name evidence="2" type="ORF">NLI96_g4970</name>
</gene>
<protein>
    <submittedName>
        <fullName evidence="2">Uncharacterized protein</fullName>
    </submittedName>
</protein>
<evidence type="ECO:0000313" key="2">
    <source>
        <dbReference type="EMBL" id="KAJ3485426.1"/>
    </source>
</evidence>
<feature type="region of interest" description="Disordered" evidence="1">
    <location>
        <begin position="63"/>
        <end position="85"/>
    </location>
</feature>